<dbReference type="InterPro" id="IPR000387">
    <property type="entry name" value="Tyr_Pase_dom"/>
</dbReference>
<dbReference type="eggNOG" id="COG2365">
    <property type="taxonomic scope" value="Bacteria"/>
</dbReference>
<keyword evidence="4" id="KW-1185">Reference proteome</keyword>
<dbReference type="AlphaFoldDB" id="E3IX14"/>
<dbReference type="InterPro" id="IPR016130">
    <property type="entry name" value="Tyr_Pase_AS"/>
</dbReference>
<evidence type="ECO:0000256" key="1">
    <source>
        <dbReference type="ARBA" id="ARBA00009580"/>
    </source>
</evidence>
<dbReference type="PROSITE" id="PS00383">
    <property type="entry name" value="TYR_PHOSPHATASE_1"/>
    <property type="match status" value="1"/>
</dbReference>
<dbReference type="Pfam" id="PF13350">
    <property type="entry name" value="Y_phosphatase3"/>
    <property type="match status" value="1"/>
</dbReference>
<dbReference type="Proteomes" id="UP000002484">
    <property type="component" value="Chromosome"/>
</dbReference>
<feature type="domain" description="Tyrosine specific protein phosphatases" evidence="2">
    <location>
        <begin position="119"/>
        <end position="193"/>
    </location>
</feature>
<organism evidence="3 4">
    <name type="scientific">Pseudofrankia inefficax (strain DSM 45817 / CECT 9037 / DDB 130130 / EuI1c)</name>
    <name type="common">Frankia inefficax</name>
    <dbReference type="NCBI Taxonomy" id="298654"/>
    <lineage>
        <taxon>Bacteria</taxon>
        <taxon>Bacillati</taxon>
        <taxon>Actinomycetota</taxon>
        <taxon>Actinomycetes</taxon>
        <taxon>Frankiales</taxon>
        <taxon>Frankiaceae</taxon>
        <taxon>Pseudofrankia</taxon>
    </lineage>
</organism>
<name>E3IX14_PSEI1</name>
<protein>
    <submittedName>
        <fullName evidence="3">Protein tyrosine/serine phosphatase</fullName>
    </submittedName>
</protein>
<dbReference type="OrthoDB" id="1188001at2"/>
<dbReference type="InterPro" id="IPR029021">
    <property type="entry name" value="Prot-tyrosine_phosphatase-like"/>
</dbReference>
<dbReference type="Gene3D" id="3.90.190.10">
    <property type="entry name" value="Protein tyrosine phosphatase superfamily"/>
    <property type="match status" value="1"/>
</dbReference>
<proteinExistence type="inferred from homology"/>
<dbReference type="PANTHER" id="PTHR31126:SF1">
    <property type="entry name" value="TYROSINE SPECIFIC PROTEIN PHOSPHATASES DOMAIN-CONTAINING PROTEIN"/>
    <property type="match status" value="1"/>
</dbReference>
<comment type="similarity">
    <text evidence="1">Belongs to the protein-tyrosine phosphatase family.</text>
</comment>
<dbReference type="EMBL" id="CP002299">
    <property type="protein sequence ID" value="ADP83786.1"/>
    <property type="molecule type" value="Genomic_DNA"/>
</dbReference>
<dbReference type="HOGENOM" id="CLU_057546_3_0_11"/>
<dbReference type="InterPro" id="IPR026893">
    <property type="entry name" value="Tyr/Ser_Pase_IphP-type"/>
</dbReference>
<reference evidence="3 4" key="1">
    <citation type="submission" date="2010-10" db="EMBL/GenBank/DDBJ databases">
        <title>Complete sequence of Frankia sp. EuI1c.</title>
        <authorList>
            <consortium name="US DOE Joint Genome Institute"/>
            <person name="Lucas S."/>
            <person name="Copeland A."/>
            <person name="Lapidus A."/>
            <person name="Cheng J.-F."/>
            <person name="Bruce D."/>
            <person name="Goodwin L."/>
            <person name="Pitluck S."/>
            <person name="Chertkov O."/>
            <person name="Detter J.C."/>
            <person name="Han C."/>
            <person name="Tapia R."/>
            <person name="Land M."/>
            <person name="Hauser L."/>
            <person name="Jeffries C."/>
            <person name="Kyrpides N."/>
            <person name="Ivanova N."/>
            <person name="Mikhailova N."/>
            <person name="Beauchemin N."/>
            <person name="Sen A."/>
            <person name="Sur S.A."/>
            <person name="Gtari M."/>
            <person name="Wall L."/>
            <person name="Tisa L."/>
            <person name="Woyke T."/>
        </authorList>
    </citation>
    <scope>NUCLEOTIDE SEQUENCE [LARGE SCALE GENOMIC DNA]</scope>
    <source>
        <strain evidence="4">DSM 45817 / CECT 9037 / EuI1c</strain>
    </source>
</reference>
<dbReference type="PANTHER" id="PTHR31126">
    <property type="entry name" value="TYROSINE-PROTEIN PHOSPHATASE"/>
    <property type="match status" value="1"/>
</dbReference>
<dbReference type="SUPFAM" id="SSF52799">
    <property type="entry name" value="(Phosphotyrosine protein) phosphatases II"/>
    <property type="match status" value="1"/>
</dbReference>
<sequence length="261" mass="28755">MDRWYELDGCDNVRDLGGLPTVDGGQTQYGVLLRSDTLQHLSPADVLRLRDDYGLRTILDLRTPEEATREGRGPLGDEPIAYHNLSFLRTRWLMPAEIAAEEEAALALIRIRTSDDRVEHYLDYLRLAGDSVTTAIGLIADEASGPTLFHCAAGKDRTGVLAAVVLSIVGVEREAIIEDYLATNDRIHLIETRLAALPSYERGIRTRADVDQLRVRPEVMAGVLERIDQTWGDAAGWARQAGLPDESITALRGRLVATAAD</sequence>
<dbReference type="PROSITE" id="PS50056">
    <property type="entry name" value="TYR_PHOSPHATASE_2"/>
    <property type="match status" value="1"/>
</dbReference>
<evidence type="ECO:0000313" key="4">
    <source>
        <dbReference type="Proteomes" id="UP000002484"/>
    </source>
</evidence>
<evidence type="ECO:0000259" key="2">
    <source>
        <dbReference type="PROSITE" id="PS50056"/>
    </source>
</evidence>
<dbReference type="InParanoid" id="E3IX14"/>
<accession>E3IX14</accession>
<gene>
    <name evidence="3" type="ordered locus">FraEuI1c_5802</name>
</gene>
<evidence type="ECO:0000313" key="3">
    <source>
        <dbReference type="EMBL" id="ADP83786.1"/>
    </source>
</evidence>
<dbReference type="KEGG" id="fri:FraEuI1c_5802"/>
<dbReference type="RefSeq" id="WP_013426904.1">
    <property type="nucleotide sequence ID" value="NC_014666.1"/>
</dbReference>
<dbReference type="STRING" id="298654.FraEuI1c_5802"/>
<dbReference type="GO" id="GO:0004721">
    <property type="term" value="F:phosphoprotein phosphatase activity"/>
    <property type="evidence" value="ECO:0007669"/>
    <property type="project" value="InterPro"/>
</dbReference>